<name>A0A9Q3D4C2_9BASI</name>
<feature type="compositionally biased region" description="Basic and acidic residues" evidence="1">
    <location>
        <begin position="1"/>
        <end position="13"/>
    </location>
</feature>
<proteinExistence type="predicted"/>
<evidence type="ECO:0000256" key="1">
    <source>
        <dbReference type="SAM" id="MobiDB-lite"/>
    </source>
</evidence>
<reference evidence="2" key="1">
    <citation type="submission" date="2021-03" db="EMBL/GenBank/DDBJ databases">
        <title>Draft genome sequence of rust myrtle Austropuccinia psidii MF-1, a brazilian biotype.</title>
        <authorList>
            <person name="Quecine M.C."/>
            <person name="Pachon D.M.R."/>
            <person name="Bonatelli M.L."/>
            <person name="Correr F.H."/>
            <person name="Franceschini L.M."/>
            <person name="Leite T.F."/>
            <person name="Margarido G.R.A."/>
            <person name="Almeida C.A."/>
            <person name="Ferrarezi J.A."/>
            <person name="Labate C.A."/>
        </authorList>
    </citation>
    <scope>NUCLEOTIDE SEQUENCE</scope>
    <source>
        <strain evidence="2">MF-1</strain>
    </source>
</reference>
<protein>
    <submittedName>
        <fullName evidence="2">Uncharacterized protein</fullName>
    </submittedName>
</protein>
<evidence type="ECO:0000313" key="3">
    <source>
        <dbReference type="Proteomes" id="UP000765509"/>
    </source>
</evidence>
<feature type="compositionally biased region" description="Basic and acidic residues" evidence="1">
    <location>
        <begin position="38"/>
        <end position="51"/>
    </location>
</feature>
<dbReference type="EMBL" id="AVOT02013711">
    <property type="protein sequence ID" value="MBW0496594.1"/>
    <property type="molecule type" value="Genomic_DNA"/>
</dbReference>
<gene>
    <name evidence="2" type="ORF">O181_036309</name>
</gene>
<keyword evidence="3" id="KW-1185">Reference proteome</keyword>
<organism evidence="2 3">
    <name type="scientific">Austropuccinia psidii MF-1</name>
    <dbReference type="NCBI Taxonomy" id="1389203"/>
    <lineage>
        <taxon>Eukaryota</taxon>
        <taxon>Fungi</taxon>
        <taxon>Dikarya</taxon>
        <taxon>Basidiomycota</taxon>
        <taxon>Pucciniomycotina</taxon>
        <taxon>Pucciniomycetes</taxon>
        <taxon>Pucciniales</taxon>
        <taxon>Sphaerophragmiaceae</taxon>
        <taxon>Austropuccinia</taxon>
    </lineage>
</organism>
<accession>A0A9Q3D4C2</accession>
<comment type="caution">
    <text evidence="2">The sequence shown here is derived from an EMBL/GenBank/DDBJ whole genome shotgun (WGS) entry which is preliminary data.</text>
</comment>
<feature type="region of interest" description="Disordered" evidence="1">
    <location>
        <begin position="1"/>
        <end position="64"/>
    </location>
</feature>
<dbReference type="AlphaFoldDB" id="A0A9Q3D4C2"/>
<evidence type="ECO:0000313" key="2">
    <source>
        <dbReference type="EMBL" id="MBW0496594.1"/>
    </source>
</evidence>
<dbReference type="Proteomes" id="UP000765509">
    <property type="component" value="Unassembled WGS sequence"/>
</dbReference>
<sequence length="92" mass="9904">MEGEETFRKEGRGPRRSSSFSGVVRGFQGISKTMLKGPGKDDAEDKNSVKEEESESTEAAPTLSETSLLATMQQMTQIMANLQGASSSEASR</sequence>
<feature type="compositionally biased region" description="Low complexity" evidence="1">
    <location>
        <begin position="16"/>
        <end position="27"/>
    </location>
</feature>